<dbReference type="Pfam" id="PF08659">
    <property type="entry name" value="KR"/>
    <property type="match status" value="2"/>
</dbReference>
<dbReference type="Pfam" id="PF02801">
    <property type="entry name" value="Ketoacyl-synt_C"/>
    <property type="match status" value="2"/>
</dbReference>
<dbReference type="InterPro" id="IPR016035">
    <property type="entry name" value="Acyl_Trfase/lysoPLipase"/>
</dbReference>
<dbReference type="SUPFAM" id="SSF47336">
    <property type="entry name" value="ACP-like"/>
    <property type="match status" value="2"/>
</dbReference>
<dbReference type="InterPro" id="IPR009081">
    <property type="entry name" value="PP-bd_ACP"/>
</dbReference>
<comment type="cofactor">
    <cofactor evidence="1">
        <name>pantetheine 4'-phosphate</name>
        <dbReference type="ChEBI" id="CHEBI:47942"/>
    </cofactor>
</comment>
<keyword evidence="6" id="KW-0511">Multifunctional enzyme</keyword>
<feature type="domain" description="Ketosynthase family 3 (KS3)" evidence="9">
    <location>
        <begin position="1439"/>
        <end position="1851"/>
    </location>
</feature>
<dbReference type="Pfam" id="PF00109">
    <property type="entry name" value="ketoacyl-synt"/>
    <property type="match status" value="2"/>
</dbReference>
<dbReference type="InterPro" id="IPR032821">
    <property type="entry name" value="PKS_assoc"/>
</dbReference>
<dbReference type="InterPro" id="IPR014030">
    <property type="entry name" value="Ketoacyl_synth_N"/>
</dbReference>
<dbReference type="Pfam" id="PF18369">
    <property type="entry name" value="PKS_DE"/>
    <property type="match status" value="2"/>
</dbReference>
<dbReference type="Pfam" id="PF00550">
    <property type="entry name" value="PP-binding"/>
    <property type="match status" value="2"/>
</dbReference>
<dbReference type="SMART" id="SM00825">
    <property type="entry name" value="PKS_KS"/>
    <property type="match status" value="2"/>
</dbReference>
<dbReference type="Pfam" id="PF00698">
    <property type="entry name" value="Acyl_transf_1"/>
    <property type="match status" value="2"/>
</dbReference>
<dbReference type="InterPro" id="IPR041618">
    <property type="entry name" value="PKS_DE"/>
</dbReference>
<dbReference type="SMART" id="SM00822">
    <property type="entry name" value="PKS_KR"/>
    <property type="match status" value="2"/>
</dbReference>
<dbReference type="SUPFAM" id="SSF52151">
    <property type="entry name" value="FabD/lysophospholipase-like"/>
    <property type="match status" value="2"/>
</dbReference>
<evidence type="ECO:0000313" key="10">
    <source>
        <dbReference type="EMBL" id="MBE1502213.1"/>
    </source>
</evidence>
<dbReference type="InterPro" id="IPR014031">
    <property type="entry name" value="Ketoacyl_synth_C"/>
</dbReference>
<dbReference type="InterPro" id="IPR050091">
    <property type="entry name" value="PKS_NRPS_Biosynth_Enz"/>
</dbReference>
<dbReference type="InterPro" id="IPR057326">
    <property type="entry name" value="KR_dom"/>
</dbReference>
<sequence>MANEQKLRDYLKFVTADLKDTRDRLADVEARDREPIAIVAMSCRYPGGVGSPEDLWQLVESGTDAIGGFPADRGWPAGSFQGGFLYGAAEFDAGFFGISPREALAMDPQQRLLLETSWELLERAGIAPKSLKRSSTGVFVGGAASGYGGDAGGDEEVAGYLLTGTAGSVLSGRLSYHLGLEGPSVTIDSACSSSLVALHLAAQALRRGECTLAIAGGVTVMATPGTFAEFDRQGGLAADGRCKAFSDAADGTGWAEGVGMLLVERLSDARRLGHPVLAVLRGSAVNSDGASNGLTAPNGPSQRRVITAALAAARLSTSDVDVVEAHGTGTSLGDPIEAQALLETYGQERETPLWLGSVKSNIGHTQSASGVAGVIKMVMAMRHGVLPRTLHADEPSSQVDWSAGAVQLLTSAREWPSDRPRRAAVSSFGISGTNAHVILEGVEPAEPTPTEVTGPVPWLVSARGSDALRAQAAALVPFADAGLPDVGAALLTGRTAFEDRAVVFGASAAEMRAGLEALAAGGSAPNSVRGSVVPGELAVLFTGQGAQRVGMGQELYERFPTYAAAFDEILTHFDPKLREAFTDPELLDRTEYTQPALFAVEVALFRLVESFGIRPAFVAGHSIGEISAAHVAGVLSLEDACRLVSARASLMQALPSGGAMVSIAAPESAITLTEGVSVAAVNGPESVVISGEEAAVLAVAAQFPKTKRLTVSHAFHSPLMDPMLEDFRAVAESLEHRSAEIPVISNVSGALAEPFTAHYWVRHVREAVRFADGISTLEAAGVGVFLELGPDGVLSAMIDGTAISALRRDRSEERALLSALGTVHAHGVDVDWTSFLPAEARAELPTYAFQRQHYWLTGAADVSTEDKAFWAAVESADTGDLAVALGLEQDLAEAVRPALSAWRHRSRRDRVIANWRYRAEWTPITPGPGTPGRWLLVAPAGDETAARLGVLLTGVVPLTTAGESRAALAEQLREAGGDWTGVLSVGGDVATTTALLQALGDAGIPAPLWCLTTATPDQAGIWGLGRSAALEVPERWGGLVELPAELDERAAERLIAVLGGDEDQVSIRASGVFGRRLVPAPAGGAPNWRWRGTVLVTGGTGALGARVARWAAANGAERLVLTSRRGPDAPGAAELAAELTAAGTATTVEACDVADRDAVAALLARIPDLRAVVHTAGVLDDGVLDTLTPERLARVEAAKVDGARHLDELTHDLDAFVLFSGLAGTLGAAGQAGYAAANARLDALAETRRAAGRPALAVAWGPWAGGGMADDGVTARLGAAGLRPLDPDLALTALGGALAAGDTAVAIADVDWPVFGAAFTAARPSPLLAELAPPAEAPVVLEFTAVGVLNLVREHVAAVLGHASAAAIDRDRAFSDLGFTSLSAVELRNRLRAATGLDLPATLTYDHPDPATLARHLHGLLAGSAPELSTSTAGAAGDDEPIAIVAMACRFPGEVRSPEDLWDLVARGADALSAPPADRGWPSGLAAVRPGGFLDGAADFDAELFGISPREALAMDPQQRLLLETSWELFERAGLDPRSLRGERIGVFAGTNGQDYPALLTDAGDEVAGYVGTGNAAAVVSGRIAYSFGLEGPAVTVDTACSSSLVAVHWARQALRAGECSMAIAGGVTVMSTPGAFVEFDRQGGLAPDGRIKAFADGADGTGWGEGVGLLLVERLSDARRNGHEILAVVRGSAVNSDGASNGLTAPNGPSQQRVIRAALADAGLAASEVDAVEAHGTGTKLGDPIEAQALLATYGVERDEPLWLGSVKSNLGHTQAAAGVAGIIKMVMAMRHGVLPQTLHVDVPSSHVDWTAGAVELLTESRKWPSDRPRRAGVSSFGISGTNAHTILEQAPEEAVVHDTAPVGVLPVVVSARTEAGVRAQARRLLAAERGALPDLAFSLATGRAALPRRAAVLAADDAELVRGLTALADGVSDPSVVRGDAAPGPFAVLFTGQGAQRVGMGRGLYERFPVYAEAFDAVLAHFGPELRDALADPDLLDRTEFTQPALFAVEVALFRLVESFGISPDFVAGHSIGEISAAHVAGVLSLVDACRLVSARASLMQALPAGGAMVSIAAPESEIVLTEGVSIAAVNGPESVVISGEEAAVLAIAAQFPKTKRLTVSHAFHSPLMDPMLDEFRAVAESLEHRAATIPVISNVSGALAESFTADYWVRHVREAVRFADGISTLEAAGVGVFLELGPDGVLSAMVPGTAVAALRRDREETRTFFTALAGLHTAGVPVDWTALPGHRIPLPTYAFQRERFWPAPAPRPVGGEVDARFWAAVDRADAAVLSAETGVPESDVAKVLPALASWRRERTETAETDSWRYRVTWVPAADPAPATPGNHVAVAAPGAARRWADALGVPVVEPEEIGGADGVILIAAPGDDALGTATTLARSDVATPLWCVTLGAVEATGDDVPGDPALAALWGFGRALALETPDRWGGLVDVPPVPDEQQVARLWGIITGSTGEDQLALRPTGVFARRLVRAPLPTPAPSWTPRGTVLITGGTGALGTAVARWAARAGAEHLVLLSRSGLAAPGAEALADELSATILACDVGNRADLARTLEQLPKITAVVHAAGAGQATAFADLADADFHRIREAKVAGARHLDELLGDDLEAFVLFSSIAGVWGSGGQTAYAAANAELDALANQRRARNRVATSVAWGPWAEGGMAADPAAQEHLRRRGLATLAPEKAIAALRRAGNENVVVADVDWAKFVPAFTATRSSRLLADLPEARVDEPPSTVDQGEGFRAKLAGLAPADQLAELVGLIRTEAAHVLGHATTAAVDPKRAFIELGFDSLTAVELRGRLAAETGLELPATLVFNHPNATALAEHLRAELGDGTPSVLAELERLETALAGGEPDRLTRGELTVRLQALLSRYAEPAAVPAPANGLEFADDDALLEFINNDLGKL</sequence>
<dbReference type="SUPFAM" id="SSF51735">
    <property type="entry name" value="NAD(P)-binding Rossmann-fold domains"/>
    <property type="match status" value="4"/>
</dbReference>
<dbReference type="InterPro" id="IPR016039">
    <property type="entry name" value="Thiolase-like"/>
</dbReference>
<keyword evidence="4 10" id="KW-0808">Transferase</keyword>
<evidence type="ECO:0000256" key="7">
    <source>
        <dbReference type="ARBA" id="ARBA00023315"/>
    </source>
</evidence>
<dbReference type="InterPro" id="IPR020841">
    <property type="entry name" value="PKS_Beta-ketoAc_synthase_dom"/>
</dbReference>
<dbReference type="InterPro" id="IPR020806">
    <property type="entry name" value="PKS_PP-bd"/>
</dbReference>
<dbReference type="SUPFAM" id="SSF55048">
    <property type="entry name" value="Probable ACP-binding domain of malonyl-CoA ACP transacylase"/>
    <property type="match status" value="2"/>
</dbReference>
<evidence type="ECO:0000256" key="1">
    <source>
        <dbReference type="ARBA" id="ARBA00001957"/>
    </source>
</evidence>
<dbReference type="NCBIfam" id="NF045894">
    <property type="entry name" value="PKS_plus_SDR"/>
    <property type="match status" value="1"/>
</dbReference>
<dbReference type="InterPro" id="IPR013968">
    <property type="entry name" value="PKS_KR"/>
</dbReference>
<dbReference type="Pfam" id="PF16197">
    <property type="entry name" value="KAsynt_C_assoc"/>
    <property type="match status" value="2"/>
</dbReference>
<dbReference type="PROSITE" id="PS52004">
    <property type="entry name" value="KS3_2"/>
    <property type="match status" value="2"/>
</dbReference>
<proteinExistence type="predicted"/>
<dbReference type="Gene3D" id="3.40.50.720">
    <property type="entry name" value="NAD(P)-binding Rossmann-like Domain"/>
    <property type="match status" value="2"/>
</dbReference>
<dbReference type="RefSeq" id="WP_192782915.1">
    <property type="nucleotide sequence ID" value="NZ_JADBEG010000001.1"/>
</dbReference>
<dbReference type="PANTHER" id="PTHR43775">
    <property type="entry name" value="FATTY ACID SYNTHASE"/>
    <property type="match status" value="1"/>
</dbReference>
<accession>A0ABR9IGA6</accession>
<feature type="domain" description="Carrier" evidence="8">
    <location>
        <begin position="2764"/>
        <end position="2842"/>
    </location>
</feature>
<dbReference type="GO" id="GO:0016740">
    <property type="term" value="F:transferase activity"/>
    <property type="evidence" value="ECO:0007669"/>
    <property type="project" value="UniProtKB-KW"/>
</dbReference>
<dbReference type="InterPro" id="IPR014043">
    <property type="entry name" value="Acyl_transferase_dom"/>
</dbReference>
<dbReference type="PANTHER" id="PTHR43775:SF51">
    <property type="entry name" value="INACTIVE PHENOLPHTHIOCEROL SYNTHESIS POLYKETIDE SYNTHASE TYPE I PKS1-RELATED"/>
    <property type="match status" value="1"/>
</dbReference>
<gene>
    <name evidence="10" type="ORF">H4696_009313</name>
</gene>
<evidence type="ECO:0000256" key="6">
    <source>
        <dbReference type="ARBA" id="ARBA00023268"/>
    </source>
</evidence>
<evidence type="ECO:0000256" key="3">
    <source>
        <dbReference type="ARBA" id="ARBA00022553"/>
    </source>
</evidence>
<dbReference type="SMART" id="SM00823">
    <property type="entry name" value="PKS_PP"/>
    <property type="match status" value="2"/>
</dbReference>
<dbReference type="Gene3D" id="3.30.70.3290">
    <property type="match status" value="2"/>
</dbReference>
<evidence type="ECO:0000313" key="11">
    <source>
        <dbReference type="Proteomes" id="UP000631670"/>
    </source>
</evidence>
<organism evidence="10 11">
    <name type="scientific">Amycolatopsis lexingtonensis</name>
    <dbReference type="NCBI Taxonomy" id="218822"/>
    <lineage>
        <taxon>Bacteria</taxon>
        <taxon>Bacillati</taxon>
        <taxon>Actinomycetota</taxon>
        <taxon>Actinomycetes</taxon>
        <taxon>Pseudonocardiales</taxon>
        <taxon>Pseudonocardiaceae</taxon>
        <taxon>Amycolatopsis</taxon>
    </lineage>
</organism>
<protein>
    <submittedName>
        <fullName evidence="10">Acyl transferase domain-containing protein/acyl carrier protein</fullName>
    </submittedName>
</protein>
<dbReference type="InterPro" id="IPR018201">
    <property type="entry name" value="Ketoacyl_synth_AS"/>
</dbReference>
<comment type="caution">
    <text evidence="10">The sequence shown here is derived from an EMBL/GenBank/DDBJ whole genome shotgun (WGS) entry which is preliminary data.</text>
</comment>
<dbReference type="CDD" id="cd08952">
    <property type="entry name" value="KR_1_SDR_x"/>
    <property type="match status" value="2"/>
</dbReference>
<evidence type="ECO:0000256" key="2">
    <source>
        <dbReference type="ARBA" id="ARBA00022450"/>
    </source>
</evidence>
<dbReference type="CDD" id="cd00833">
    <property type="entry name" value="PKS"/>
    <property type="match status" value="2"/>
</dbReference>
<dbReference type="PROSITE" id="PS50075">
    <property type="entry name" value="CARRIER"/>
    <property type="match status" value="2"/>
</dbReference>
<keyword evidence="11" id="KW-1185">Reference proteome</keyword>
<evidence type="ECO:0000259" key="8">
    <source>
        <dbReference type="PROSITE" id="PS50075"/>
    </source>
</evidence>
<feature type="domain" description="Carrier" evidence="8">
    <location>
        <begin position="1346"/>
        <end position="1421"/>
    </location>
</feature>
<evidence type="ECO:0000256" key="4">
    <source>
        <dbReference type="ARBA" id="ARBA00022679"/>
    </source>
</evidence>
<keyword evidence="2" id="KW-0596">Phosphopantetheine</keyword>
<feature type="domain" description="Ketosynthase family 3 (KS3)" evidence="9">
    <location>
        <begin position="33"/>
        <end position="441"/>
    </location>
</feature>
<dbReference type="SUPFAM" id="SSF53901">
    <property type="entry name" value="Thiolase-like"/>
    <property type="match status" value="2"/>
</dbReference>
<reference evidence="10 11" key="1">
    <citation type="submission" date="2020-10" db="EMBL/GenBank/DDBJ databases">
        <title>Sequencing the genomes of 1000 actinobacteria strains.</title>
        <authorList>
            <person name="Klenk H.-P."/>
        </authorList>
    </citation>
    <scope>NUCLEOTIDE SEQUENCE [LARGE SCALE GENOMIC DNA]</scope>
    <source>
        <strain evidence="10 11">DSM 44653</strain>
    </source>
</reference>
<dbReference type="InterPro" id="IPR006162">
    <property type="entry name" value="Ppantetheine_attach_site"/>
</dbReference>
<evidence type="ECO:0000259" key="9">
    <source>
        <dbReference type="PROSITE" id="PS52004"/>
    </source>
</evidence>
<dbReference type="Proteomes" id="UP000631670">
    <property type="component" value="Unassembled WGS sequence"/>
</dbReference>
<dbReference type="SMART" id="SM00827">
    <property type="entry name" value="PKS_AT"/>
    <property type="match status" value="2"/>
</dbReference>
<dbReference type="InterPro" id="IPR036736">
    <property type="entry name" value="ACP-like_sf"/>
</dbReference>
<keyword evidence="7" id="KW-0012">Acyltransferase</keyword>
<dbReference type="InterPro" id="IPR016036">
    <property type="entry name" value="Malonyl_transacylase_ACP-bd"/>
</dbReference>
<dbReference type="Gene3D" id="6.10.140.1830">
    <property type="match status" value="2"/>
</dbReference>
<name>A0ABR9IGA6_9PSEU</name>
<dbReference type="Pfam" id="PF08990">
    <property type="entry name" value="Docking"/>
    <property type="match status" value="1"/>
</dbReference>
<dbReference type="Gene3D" id="3.40.366.10">
    <property type="entry name" value="Malonyl-Coenzyme A Acyl Carrier Protein, domain 2"/>
    <property type="match status" value="2"/>
</dbReference>
<dbReference type="InterPro" id="IPR015083">
    <property type="entry name" value="NorB/c/GfsB-D-like_docking"/>
</dbReference>
<dbReference type="PROSITE" id="PS00606">
    <property type="entry name" value="KS3_1"/>
    <property type="match status" value="2"/>
</dbReference>
<dbReference type="Gene3D" id="1.10.1200.10">
    <property type="entry name" value="ACP-like"/>
    <property type="match status" value="2"/>
</dbReference>
<dbReference type="PROSITE" id="PS00012">
    <property type="entry name" value="PHOSPHOPANTETHEINE"/>
    <property type="match status" value="1"/>
</dbReference>
<keyword evidence="3" id="KW-0597">Phosphoprotein</keyword>
<dbReference type="InterPro" id="IPR001227">
    <property type="entry name" value="Ac_transferase_dom_sf"/>
</dbReference>
<dbReference type="SMART" id="SM01294">
    <property type="entry name" value="PKS_PP_betabranch"/>
    <property type="match status" value="2"/>
</dbReference>
<keyword evidence="5" id="KW-0045">Antibiotic biosynthesis</keyword>
<dbReference type="Gene3D" id="3.40.47.10">
    <property type="match status" value="2"/>
</dbReference>
<evidence type="ECO:0000256" key="5">
    <source>
        <dbReference type="ARBA" id="ARBA00023194"/>
    </source>
</evidence>
<dbReference type="EMBL" id="JADBEG010000001">
    <property type="protein sequence ID" value="MBE1502213.1"/>
    <property type="molecule type" value="Genomic_DNA"/>
</dbReference>
<dbReference type="InterPro" id="IPR036291">
    <property type="entry name" value="NAD(P)-bd_dom_sf"/>
</dbReference>